<evidence type="ECO:0000256" key="2">
    <source>
        <dbReference type="ARBA" id="ARBA00022676"/>
    </source>
</evidence>
<keyword evidence="4" id="KW-0472">Membrane</keyword>
<feature type="domain" description="Glycosyltransferase 2-like" evidence="5">
    <location>
        <begin position="83"/>
        <end position="255"/>
    </location>
</feature>
<evidence type="ECO:0000313" key="7">
    <source>
        <dbReference type="Proteomes" id="UP000176774"/>
    </source>
</evidence>
<dbReference type="Pfam" id="PF00535">
    <property type="entry name" value="Glycos_transf_2"/>
    <property type="match status" value="1"/>
</dbReference>
<evidence type="ECO:0000256" key="4">
    <source>
        <dbReference type="SAM" id="Phobius"/>
    </source>
</evidence>
<reference evidence="6 7" key="1">
    <citation type="journal article" date="2016" name="Nat. Commun.">
        <title>Thousands of microbial genomes shed light on interconnected biogeochemical processes in an aquifer system.</title>
        <authorList>
            <person name="Anantharaman K."/>
            <person name="Brown C.T."/>
            <person name="Hug L.A."/>
            <person name="Sharon I."/>
            <person name="Castelle C.J."/>
            <person name="Probst A.J."/>
            <person name="Thomas B.C."/>
            <person name="Singh A."/>
            <person name="Wilkins M.J."/>
            <person name="Karaoz U."/>
            <person name="Brodie E.L."/>
            <person name="Williams K.H."/>
            <person name="Hubbard S.S."/>
            <person name="Banfield J.F."/>
        </authorList>
    </citation>
    <scope>NUCLEOTIDE SEQUENCE [LARGE SCALE GENOMIC DNA]</scope>
</reference>
<keyword evidence="4" id="KW-1133">Transmembrane helix</keyword>
<dbReference type="GO" id="GO:0016757">
    <property type="term" value="F:glycosyltransferase activity"/>
    <property type="evidence" value="ECO:0007669"/>
    <property type="project" value="UniProtKB-KW"/>
</dbReference>
<evidence type="ECO:0000313" key="6">
    <source>
        <dbReference type="EMBL" id="OGZ72902.1"/>
    </source>
</evidence>
<keyword evidence="3" id="KW-0808">Transferase</keyword>
<feature type="transmembrane region" description="Helical" evidence="4">
    <location>
        <begin position="367"/>
        <end position="386"/>
    </location>
</feature>
<feature type="transmembrane region" description="Helical" evidence="4">
    <location>
        <begin position="7"/>
        <end position="27"/>
    </location>
</feature>
<feature type="transmembrane region" description="Helical" evidence="4">
    <location>
        <begin position="398"/>
        <end position="419"/>
    </location>
</feature>
<gene>
    <name evidence="6" type="ORF">A2908_00015</name>
</gene>
<organism evidence="6 7">
    <name type="scientific">Candidatus Staskawiczbacteria bacterium RIFCSPLOWO2_01_FULL_38_12b</name>
    <dbReference type="NCBI Taxonomy" id="1802214"/>
    <lineage>
        <taxon>Bacteria</taxon>
        <taxon>Candidatus Staskawicziibacteriota</taxon>
    </lineage>
</organism>
<dbReference type="CDD" id="cd06423">
    <property type="entry name" value="CESA_like"/>
    <property type="match status" value="1"/>
</dbReference>
<dbReference type="Gene3D" id="3.90.550.10">
    <property type="entry name" value="Spore Coat Polysaccharide Biosynthesis Protein SpsA, Chain A"/>
    <property type="match status" value="1"/>
</dbReference>
<dbReference type="SUPFAM" id="SSF53448">
    <property type="entry name" value="Nucleotide-diphospho-sugar transferases"/>
    <property type="match status" value="1"/>
</dbReference>
<evidence type="ECO:0000259" key="5">
    <source>
        <dbReference type="Pfam" id="PF00535"/>
    </source>
</evidence>
<comment type="caution">
    <text evidence="6">The sequence shown here is derived from an EMBL/GenBank/DDBJ whole genome shotgun (WGS) entry which is preliminary data.</text>
</comment>
<feature type="transmembrane region" description="Helical" evidence="4">
    <location>
        <begin position="331"/>
        <end position="361"/>
    </location>
</feature>
<dbReference type="PANTHER" id="PTHR43630:SF1">
    <property type="entry name" value="POLY-BETA-1,6-N-ACETYL-D-GLUCOSAMINE SYNTHASE"/>
    <property type="match status" value="1"/>
</dbReference>
<keyword evidence="4" id="KW-0812">Transmembrane</keyword>
<dbReference type="Proteomes" id="UP000176774">
    <property type="component" value="Unassembled WGS sequence"/>
</dbReference>
<comment type="similarity">
    <text evidence="1">Belongs to the glycosyltransferase 2 family.</text>
</comment>
<proteinExistence type="inferred from homology"/>
<evidence type="ECO:0000256" key="1">
    <source>
        <dbReference type="ARBA" id="ARBA00006739"/>
    </source>
</evidence>
<feature type="transmembrane region" description="Helical" evidence="4">
    <location>
        <begin position="39"/>
        <end position="64"/>
    </location>
</feature>
<dbReference type="AlphaFoldDB" id="A0A1G2IDW8"/>
<dbReference type="InterPro" id="IPR029044">
    <property type="entry name" value="Nucleotide-diphossugar_trans"/>
</dbReference>
<dbReference type="STRING" id="1802214.A2908_00015"/>
<keyword evidence="2" id="KW-0328">Glycosyltransferase</keyword>
<evidence type="ECO:0000256" key="3">
    <source>
        <dbReference type="ARBA" id="ARBA00022679"/>
    </source>
</evidence>
<dbReference type="PANTHER" id="PTHR43630">
    <property type="entry name" value="POLY-BETA-1,6-N-ACETYL-D-GLUCOSAMINE SYNTHASE"/>
    <property type="match status" value="1"/>
</dbReference>
<accession>A0A1G2IDW8</accession>
<protein>
    <recommendedName>
        <fullName evidence="5">Glycosyltransferase 2-like domain-containing protein</fullName>
    </recommendedName>
</protein>
<sequence>MKQAFQKIFFILVLYSITAFIIVSFITEKKIYNSHFDSLRLIVLILFCPILFKYIVHLFVSPWYGILRKFTYKKNPSYMPKVSVIIPARNEEVGITSTITSVLANSYKNIEVIVINDGSTDNTDVKLSNFLKSYQEEGLQNHIPIFYKKIKNSGKAKALNVGVELSTGDIVISIDADSVMDPLAIENFIHHFENSNVMSVAGNVKIGNRSKAIGTIQQLEYMYGFYFKKADSLLNSVYIVGGAAAAYRRSIFGKLGGFDESIITEDIEFSMRIQNAGYKIKYEAGAVVYTEGASDITGLCEQRLRWKYGRLLTFYKYRNLFFSLKKKHSKFLTFIVLPIHLFAEMLLFLEIVLLVIFYGYTFYTHDFLPLIFLMILLAMVISFQIITDVKFRENRNLFILAPVAWCTFYFIDFIEYQALIRSFLLLIKKEKLGWQKWHRSGIL</sequence>
<dbReference type="InterPro" id="IPR001173">
    <property type="entry name" value="Glyco_trans_2-like"/>
</dbReference>
<name>A0A1G2IDW8_9BACT</name>
<dbReference type="EMBL" id="MHPA01000020">
    <property type="protein sequence ID" value="OGZ72902.1"/>
    <property type="molecule type" value="Genomic_DNA"/>
</dbReference>